<dbReference type="PROSITE" id="PS50235">
    <property type="entry name" value="USP_3"/>
    <property type="match status" value="1"/>
</dbReference>
<dbReference type="InterPro" id="IPR028889">
    <property type="entry name" value="USP"/>
</dbReference>
<dbReference type="SUPFAM" id="SSF54001">
    <property type="entry name" value="Cysteine proteinases"/>
    <property type="match status" value="1"/>
</dbReference>
<dbReference type="PANTHER" id="PTHR21646">
    <property type="entry name" value="UBIQUITIN CARBOXYL-TERMINAL HYDROLASE"/>
    <property type="match status" value="1"/>
</dbReference>
<dbReference type="GO" id="GO:0070676">
    <property type="term" value="P:intralumenal vesicle formation"/>
    <property type="evidence" value="ECO:0007669"/>
    <property type="project" value="EnsemblFungi"/>
</dbReference>
<feature type="compositionally biased region" description="Low complexity" evidence="8">
    <location>
        <begin position="384"/>
        <end position="398"/>
    </location>
</feature>
<protein>
    <recommendedName>
        <fullName evidence="7">Ubiquitin carboxyl-terminal hydrolase</fullName>
        <ecNumber evidence="7">3.4.19.12</ecNumber>
    </recommendedName>
</protein>
<reference evidence="10 11" key="1">
    <citation type="submission" date="2016-03" db="EMBL/GenBank/DDBJ databases">
        <authorList>
            <person name="Devillers H."/>
        </authorList>
    </citation>
    <scope>NUCLEOTIDE SEQUENCE [LARGE SCALE GENOMIC DNA]</scope>
    <source>
        <strain evidence="10">CBS 10888</strain>
    </source>
</reference>
<feature type="region of interest" description="Disordered" evidence="8">
    <location>
        <begin position="328"/>
        <end position="402"/>
    </location>
</feature>
<feature type="domain" description="USP" evidence="9">
    <location>
        <begin position="507"/>
        <end position="874"/>
    </location>
</feature>
<evidence type="ECO:0000313" key="10">
    <source>
        <dbReference type="EMBL" id="SCU78303.1"/>
    </source>
</evidence>
<dbReference type="EC" id="3.4.19.12" evidence="7"/>
<dbReference type="SUPFAM" id="SSF52821">
    <property type="entry name" value="Rhodanese/Cell cycle control phosphatase"/>
    <property type="match status" value="1"/>
</dbReference>
<dbReference type="STRING" id="1266660.A0A1G4INS8"/>
<evidence type="ECO:0000256" key="1">
    <source>
        <dbReference type="ARBA" id="ARBA00000707"/>
    </source>
</evidence>
<evidence type="ECO:0000256" key="5">
    <source>
        <dbReference type="ARBA" id="ARBA00022801"/>
    </source>
</evidence>
<evidence type="ECO:0000256" key="7">
    <source>
        <dbReference type="RuleBase" id="RU366025"/>
    </source>
</evidence>
<dbReference type="CDD" id="cd02674">
    <property type="entry name" value="Peptidase_C19R"/>
    <property type="match status" value="1"/>
</dbReference>
<keyword evidence="3 7" id="KW-0645">Protease</keyword>
<comment type="similarity">
    <text evidence="2 7">Belongs to the peptidase C19 family.</text>
</comment>
<dbReference type="InterPro" id="IPR001394">
    <property type="entry name" value="Peptidase_C19_UCH"/>
</dbReference>
<dbReference type="OrthoDB" id="292964at2759"/>
<dbReference type="InterPro" id="IPR018200">
    <property type="entry name" value="USP_CS"/>
</dbReference>
<accession>A0A1G4INS8</accession>
<dbReference type="SMART" id="SM00450">
    <property type="entry name" value="RHOD"/>
    <property type="match status" value="1"/>
</dbReference>
<dbReference type="GO" id="GO:0006275">
    <property type="term" value="P:regulation of DNA replication"/>
    <property type="evidence" value="ECO:0007669"/>
    <property type="project" value="EnsemblFungi"/>
</dbReference>
<dbReference type="GO" id="GO:0043162">
    <property type="term" value="P:ubiquitin-dependent protein catabolic process via the multivesicular body sorting pathway"/>
    <property type="evidence" value="ECO:0007669"/>
    <property type="project" value="EnsemblFungi"/>
</dbReference>
<evidence type="ECO:0000256" key="3">
    <source>
        <dbReference type="ARBA" id="ARBA00022670"/>
    </source>
</evidence>
<keyword evidence="5 7" id="KW-0378">Hydrolase</keyword>
<dbReference type="GO" id="GO:0010995">
    <property type="term" value="P:free ubiquitin chain depolymerization"/>
    <property type="evidence" value="ECO:0007669"/>
    <property type="project" value="EnsemblFungi"/>
</dbReference>
<gene>
    <name evidence="10" type="ORF">LADA_0A04962G</name>
</gene>
<comment type="catalytic activity">
    <reaction evidence="1 7">
        <text>Thiol-dependent hydrolysis of ester, thioester, amide, peptide and isopeptide bonds formed by the C-terminal Gly of ubiquitin (a 76-residue protein attached to proteins as an intracellular targeting signal).</text>
        <dbReference type="EC" id="3.4.19.12"/>
    </reaction>
</comment>
<dbReference type="FunFam" id="3.90.70.10:FF:000115">
    <property type="entry name" value="DOA4p Ubiquitin hydrolase"/>
    <property type="match status" value="1"/>
</dbReference>
<dbReference type="InterPro" id="IPR001763">
    <property type="entry name" value="Rhodanese-like_dom"/>
</dbReference>
<feature type="compositionally biased region" description="Polar residues" evidence="8">
    <location>
        <begin position="146"/>
        <end position="156"/>
    </location>
</feature>
<dbReference type="GO" id="GO:0010008">
    <property type="term" value="C:endosome membrane"/>
    <property type="evidence" value="ECO:0007669"/>
    <property type="project" value="GOC"/>
</dbReference>
<dbReference type="Gene3D" id="3.90.70.10">
    <property type="entry name" value="Cysteine proteinases"/>
    <property type="match status" value="1"/>
</dbReference>
<keyword evidence="4 7" id="KW-0833">Ubl conjugation pathway</keyword>
<keyword evidence="6 7" id="KW-0788">Thiol protease</keyword>
<dbReference type="AlphaFoldDB" id="A0A1G4INS8"/>
<keyword evidence="11" id="KW-1185">Reference proteome</keyword>
<dbReference type="GO" id="GO:0000502">
    <property type="term" value="C:proteasome complex"/>
    <property type="evidence" value="ECO:0007669"/>
    <property type="project" value="EnsemblFungi"/>
</dbReference>
<dbReference type="Pfam" id="PF00581">
    <property type="entry name" value="Rhodanese"/>
    <property type="match status" value="1"/>
</dbReference>
<feature type="region of interest" description="Disordered" evidence="8">
    <location>
        <begin position="464"/>
        <end position="491"/>
    </location>
</feature>
<dbReference type="PANTHER" id="PTHR21646:SF95">
    <property type="entry name" value="UBIQUITIN CARBOXYL-TERMINAL HYDROLASE 4-RELATED"/>
    <property type="match status" value="1"/>
</dbReference>
<dbReference type="GO" id="GO:0006897">
    <property type="term" value="P:endocytosis"/>
    <property type="evidence" value="ECO:0007669"/>
    <property type="project" value="EnsemblFungi"/>
</dbReference>
<evidence type="ECO:0000256" key="6">
    <source>
        <dbReference type="ARBA" id="ARBA00022807"/>
    </source>
</evidence>
<evidence type="ECO:0000313" key="11">
    <source>
        <dbReference type="Proteomes" id="UP000190274"/>
    </source>
</evidence>
<dbReference type="GO" id="GO:0004843">
    <property type="term" value="F:cysteine-type deubiquitinase activity"/>
    <property type="evidence" value="ECO:0007669"/>
    <property type="project" value="UniProtKB-UniRule"/>
</dbReference>
<evidence type="ECO:0000256" key="8">
    <source>
        <dbReference type="SAM" id="MobiDB-lite"/>
    </source>
</evidence>
<dbReference type="GO" id="GO:0016579">
    <property type="term" value="P:protein deubiquitination"/>
    <property type="evidence" value="ECO:0007669"/>
    <property type="project" value="InterPro"/>
</dbReference>
<dbReference type="GO" id="GO:1904669">
    <property type="term" value="P:ATP export"/>
    <property type="evidence" value="ECO:0007669"/>
    <property type="project" value="EnsemblFungi"/>
</dbReference>
<evidence type="ECO:0000259" key="9">
    <source>
        <dbReference type="PROSITE" id="PS50235"/>
    </source>
</evidence>
<dbReference type="InterPro" id="IPR036873">
    <property type="entry name" value="Rhodanese-like_dom_sf"/>
</dbReference>
<organism evidence="10 11">
    <name type="scientific">Lachancea dasiensis</name>
    <dbReference type="NCBI Taxonomy" id="1072105"/>
    <lineage>
        <taxon>Eukaryota</taxon>
        <taxon>Fungi</taxon>
        <taxon>Dikarya</taxon>
        <taxon>Ascomycota</taxon>
        <taxon>Saccharomycotina</taxon>
        <taxon>Saccharomycetes</taxon>
        <taxon>Saccharomycetales</taxon>
        <taxon>Saccharomycetaceae</taxon>
        <taxon>Lachancea</taxon>
    </lineage>
</organism>
<name>A0A1G4INS8_9SACH</name>
<evidence type="ECO:0000256" key="2">
    <source>
        <dbReference type="ARBA" id="ARBA00009085"/>
    </source>
</evidence>
<evidence type="ECO:0000256" key="4">
    <source>
        <dbReference type="ARBA" id="ARBA00022786"/>
    </source>
</evidence>
<proteinExistence type="inferred from homology"/>
<sequence length="881" mass="99005">MPHSQVSRPRCKSVNQLLKIADKFVQQDGPNQDMETLLQEGIDTLVNYQEECKKLRKWGAHPSALDPRVAESYEAAYVYYKIVSQLVLNKIPELPLFVQAKNSPKTEREKGLIEVYNMLVKTLLTDEKFAEIRRFIKDNSARSEAVGSTKQASNRQHALPSTPPTWTNGQEVSPQELASLLKAHKVLLLDLRPRIKFLESHIKCDTIMCIEPISFKDSYSDNEITKRSLITSPQEEVSFFRRRNTFDFIVIYTDQQDRNQFCQQKQNSLVDILLTKSFEIPLEKTTVLTLQGGFQSWCRYNGPCESSSSSINGGLAADYSIPPLLPRTTTLPKPIPSTNYSSDRVSVTHPMGGSLEFSPGPLLPFPEQRPPNIKRSSSFREKLSSMSPSLSRIGSPSSKVDLHRNESATYPETPHLSPSALQMESVSQAKIFEGVSLTPQSRSLSPAKVSNSLADGRFTDSNMADRVFPSASGNSRESSPRQMLGSGKLDHQSSNFTPSKKFQGFSIGLVNLGNSCYMNCVIQCLLGTYELCQIFLDDSYKNHVNLSSKLGSKGVLAKYFSQLIHTMQQKALIASKSSMKAITSGDERTAVQPIHFKVASGSINSLFKGSSQQDCQEFCQFLLDGLHEDLNQCGGNRSLKELSEDAEMIREKLCMRIASSIEWERYLTTDFSVIVDLFQGQYASQLRCKVCGRTSTTYQPFSVLSVPVPRGSHHDIVDCFKEFTKVETLEKDEQWHCPKCKIKQPSTKKITITRLPKNLIIHLKRFDNLLNKNNIFISYPHALDLTPFWANDFDGRLPPGVAELPTRGQVAPFNYNLYAVACHFGTLYGGHYTAYVNKGPSNGWSYFDDTTWRKAKSDTECITASAYVLFYHRVPNLSINI</sequence>
<dbReference type="PROSITE" id="PS00972">
    <property type="entry name" value="USP_1"/>
    <property type="match status" value="1"/>
</dbReference>
<dbReference type="Pfam" id="PF00443">
    <property type="entry name" value="UCH"/>
    <property type="match status" value="1"/>
</dbReference>
<dbReference type="Proteomes" id="UP000190274">
    <property type="component" value="Chromosome A"/>
</dbReference>
<dbReference type="InterPro" id="IPR038765">
    <property type="entry name" value="Papain-like_cys_pep_sf"/>
</dbReference>
<dbReference type="PROSITE" id="PS00973">
    <property type="entry name" value="USP_2"/>
    <property type="match status" value="1"/>
</dbReference>
<dbReference type="EMBL" id="LT598460">
    <property type="protein sequence ID" value="SCU78303.1"/>
    <property type="molecule type" value="Genomic_DNA"/>
</dbReference>
<dbReference type="InterPro" id="IPR050185">
    <property type="entry name" value="Ub_carboxyl-term_hydrolase"/>
</dbReference>
<dbReference type="Gene3D" id="3.40.250.10">
    <property type="entry name" value="Rhodanese-like domain"/>
    <property type="match status" value="1"/>
</dbReference>
<feature type="compositionally biased region" description="Polar residues" evidence="8">
    <location>
        <begin position="471"/>
        <end position="481"/>
    </location>
</feature>
<feature type="region of interest" description="Disordered" evidence="8">
    <location>
        <begin position="145"/>
        <end position="170"/>
    </location>
</feature>